<sequence length="230" mass="25993">MTSYEAAEDRIGRTKVTTAFFKKLGEKLRNYQRYQNPVQHSQSSSISSLDLDSNVKASGESISSDRLQTAKKDYTEQIVEKKSKDREKRWQIEKEKNGMKEKLEDIRKVKSQNKQKGKELIGKKEKSSVTDSSKVSENEEPSTTATNTSSKSLAISEKLADEFHGSIKTNFNLGNNNILSILQSKSDPNAIIYDLQNSNGCKIHLEKVNNRAMLLSVDNTGKRLYISCNY</sequence>
<evidence type="ECO:0000256" key="1">
    <source>
        <dbReference type="SAM" id="MobiDB-lite"/>
    </source>
</evidence>
<evidence type="ECO:0000313" key="3">
    <source>
        <dbReference type="Proteomes" id="UP000746747"/>
    </source>
</evidence>
<name>A0A8J2M6R9_9BILA</name>
<dbReference type="EMBL" id="CAKAEH010001348">
    <property type="protein sequence ID" value="CAG9535037.1"/>
    <property type="molecule type" value="Genomic_DNA"/>
</dbReference>
<feature type="region of interest" description="Disordered" evidence="1">
    <location>
        <begin position="33"/>
        <end position="73"/>
    </location>
</feature>
<comment type="caution">
    <text evidence="2">The sequence shown here is derived from an EMBL/GenBank/DDBJ whole genome shotgun (WGS) entry which is preliminary data.</text>
</comment>
<proteinExistence type="predicted"/>
<gene>
    <name evidence="2" type="ORF">CJOHNSTONI_LOCUS5119</name>
</gene>
<accession>A0A8J2M6R9</accession>
<feature type="compositionally biased region" description="Basic and acidic residues" evidence="1">
    <location>
        <begin position="116"/>
        <end position="128"/>
    </location>
</feature>
<protein>
    <submittedName>
        <fullName evidence="2">Uncharacterized protein</fullName>
    </submittedName>
</protein>
<keyword evidence="3" id="KW-1185">Reference proteome</keyword>
<dbReference type="Proteomes" id="UP000746747">
    <property type="component" value="Unassembled WGS sequence"/>
</dbReference>
<organism evidence="2 3">
    <name type="scientific">Cercopithifilaria johnstoni</name>
    <dbReference type="NCBI Taxonomy" id="2874296"/>
    <lineage>
        <taxon>Eukaryota</taxon>
        <taxon>Metazoa</taxon>
        <taxon>Ecdysozoa</taxon>
        <taxon>Nematoda</taxon>
        <taxon>Chromadorea</taxon>
        <taxon>Rhabditida</taxon>
        <taxon>Spirurina</taxon>
        <taxon>Spiruromorpha</taxon>
        <taxon>Filarioidea</taxon>
        <taxon>Onchocercidae</taxon>
        <taxon>Cercopithifilaria</taxon>
    </lineage>
</organism>
<reference evidence="2" key="1">
    <citation type="submission" date="2021-09" db="EMBL/GenBank/DDBJ databases">
        <authorList>
            <consortium name="Pathogen Informatics"/>
        </authorList>
    </citation>
    <scope>NUCLEOTIDE SEQUENCE</scope>
</reference>
<feature type="compositionally biased region" description="Low complexity" evidence="1">
    <location>
        <begin position="41"/>
        <end position="52"/>
    </location>
</feature>
<dbReference type="OrthoDB" id="5856468at2759"/>
<feature type="region of interest" description="Disordered" evidence="1">
    <location>
        <begin position="103"/>
        <end position="151"/>
    </location>
</feature>
<evidence type="ECO:0000313" key="2">
    <source>
        <dbReference type="EMBL" id="CAG9535037.1"/>
    </source>
</evidence>
<feature type="compositionally biased region" description="Polar residues" evidence="1">
    <location>
        <begin position="129"/>
        <end position="151"/>
    </location>
</feature>
<dbReference type="AlphaFoldDB" id="A0A8J2M6R9"/>